<comment type="caution">
    <text evidence="2">The sequence shown here is derived from an EMBL/GenBank/DDBJ whole genome shotgun (WGS) entry which is preliminary data.</text>
</comment>
<accession>A0ABT2NX05</accession>
<dbReference type="InterPro" id="IPR025948">
    <property type="entry name" value="HTH-like_dom"/>
</dbReference>
<keyword evidence="3" id="KW-1185">Reference proteome</keyword>
<name>A0ABT2NX05_9LACO</name>
<evidence type="ECO:0000259" key="1">
    <source>
        <dbReference type="Pfam" id="PF13276"/>
    </source>
</evidence>
<sequence length="35" mass="4166">MYLKLRQQPAFKAVNHKKVQRLMHEMGLKGVGYHK</sequence>
<evidence type="ECO:0000313" key="2">
    <source>
        <dbReference type="EMBL" id="MCT8389904.1"/>
    </source>
</evidence>
<evidence type="ECO:0000313" key="3">
    <source>
        <dbReference type="Proteomes" id="UP001525857"/>
    </source>
</evidence>
<dbReference type="Pfam" id="PF13276">
    <property type="entry name" value="HTH_21"/>
    <property type="match status" value="1"/>
</dbReference>
<reference evidence="2 3" key="1">
    <citation type="submission" date="2018-08" db="EMBL/GenBank/DDBJ databases">
        <title>Draft genome sequences of Leuconostoc spp. and Weissella spp. with biocontrol potential.</title>
        <authorList>
            <person name="Lo R."/>
            <person name="Ho V.T.T."/>
            <person name="Turner M.S."/>
        </authorList>
    </citation>
    <scope>NUCLEOTIDE SEQUENCE [LARGE SCALE GENOMIC DNA]</scope>
    <source>
        <strain evidence="2 3">733</strain>
    </source>
</reference>
<gene>
    <name evidence="2" type="ORF">D0501_07470</name>
</gene>
<dbReference type="EMBL" id="QVOV01000008">
    <property type="protein sequence ID" value="MCT8389904.1"/>
    <property type="molecule type" value="Genomic_DNA"/>
</dbReference>
<protein>
    <submittedName>
        <fullName evidence="2">Transposase</fullName>
    </submittedName>
</protein>
<dbReference type="RefSeq" id="WP_369012231.1">
    <property type="nucleotide sequence ID" value="NZ_QVOV01000008.1"/>
</dbReference>
<proteinExistence type="predicted"/>
<feature type="domain" description="HTH-like" evidence="1">
    <location>
        <begin position="1"/>
        <end position="31"/>
    </location>
</feature>
<organism evidence="2 3">
    <name type="scientific">Leuconostoc holzapfelii</name>
    <dbReference type="NCBI Taxonomy" id="434464"/>
    <lineage>
        <taxon>Bacteria</taxon>
        <taxon>Bacillati</taxon>
        <taxon>Bacillota</taxon>
        <taxon>Bacilli</taxon>
        <taxon>Lactobacillales</taxon>
        <taxon>Lactobacillaceae</taxon>
        <taxon>Leuconostoc</taxon>
    </lineage>
</organism>
<dbReference type="Proteomes" id="UP001525857">
    <property type="component" value="Unassembled WGS sequence"/>
</dbReference>